<feature type="transmembrane region" description="Helical" evidence="7">
    <location>
        <begin position="184"/>
        <end position="204"/>
    </location>
</feature>
<dbReference type="Proteomes" id="UP000247523">
    <property type="component" value="Unassembled WGS sequence"/>
</dbReference>
<evidence type="ECO:0000256" key="3">
    <source>
        <dbReference type="ARBA" id="ARBA00022475"/>
    </source>
</evidence>
<dbReference type="Pfam" id="PF00528">
    <property type="entry name" value="BPD_transp_1"/>
    <property type="match status" value="1"/>
</dbReference>
<dbReference type="InterPro" id="IPR000515">
    <property type="entry name" value="MetI-like"/>
</dbReference>
<evidence type="ECO:0000313" key="9">
    <source>
        <dbReference type="EMBL" id="PXV89138.1"/>
    </source>
</evidence>
<keyword evidence="2 7" id="KW-0813">Transport</keyword>
<evidence type="ECO:0000256" key="6">
    <source>
        <dbReference type="ARBA" id="ARBA00023136"/>
    </source>
</evidence>
<feature type="transmembrane region" description="Helical" evidence="7">
    <location>
        <begin position="26"/>
        <end position="45"/>
    </location>
</feature>
<dbReference type="PANTHER" id="PTHR43227">
    <property type="entry name" value="BLL4140 PROTEIN"/>
    <property type="match status" value="1"/>
</dbReference>
<feature type="transmembrane region" description="Helical" evidence="7">
    <location>
        <begin position="93"/>
        <end position="113"/>
    </location>
</feature>
<evidence type="ECO:0000256" key="5">
    <source>
        <dbReference type="ARBA" id="ARBA00022989"/>
    </source>
</evidence>
<keyword evidence="6 7" id="KW-0472">Membrane</keyword>
<comment type="subcellular location">
    <subcellularLocation>
        <location evidence="1 7">Cell membrane</location>
        <topology evidence="1 7">Multi-pass membrane protein</topology>
    </subcellularLocation>
</comment>
<feature type="transmembrane region" description="Helical" evidence="7">
    <location>
        <begin position="225"/>
        <end position="247"/>
    </location>
</feature>
<dbReference type="InterPro" id="IPR035906">
    <property type="entry name" value="MetI-like_sf"/>
</dbReference>
<evidence type="ECO:0000256" key="2">
    <source>
        <dbReference type="ARBA" id="ARBA00022448"/>
    </source>
</evidence>
<feature type="domain" description="ABC transmembrane type-1" evidence="8">
    <location>
        <begin position="89"/>
        <end position="304"/>
    </location>
</feature>
<evidence type="ECO:0000256" key="7">
    <source>
        <dbReference type="RuleBase" id="RU363032"/>
    </source>
</evidence>
<keyword evidence="4 7" id="KW-0812">Transmembrane</keyword>
<protein>
    <submittedName>
        <fullName evidence="9">Carbohydrate ABC transporter membrane protein 1 (CUT1 family)</fullName>
    </submittedName>
</protein>
<dbReference type="SUPFAM" id="SSF161098">
    <property type="entry name" value="MetI-like"/>
    <property type="match status" value="1"/>
</dbReference>
<dbReference type="EMBL" id="QICS01000007">
    <property type="protein sequence ID" value="PXV89138.1"/>
    <property type="molecule type" value="Genomic_DNA"/>
</dbReference>
<dbReference type="AlphaFoldDB" id="A0A318EQ12"/>
<evidence type="ECO:0000259" key="8">
    <source>
        <dbReference type="PROSITE" id="PS50928"/>
    </source>
</evidence>
<evidence type="ECO:0000256" key="4">
    <source>
        <dbReference type="ARBA" id="ARBA00022692"/>
    </source>
</evidence>
<gene>
    <name evidence="9" type="ORF">C8E03_107115</name>
</gene>
<name>A0A318EQ12_9FIRM</name>
<reference evidence="9 10" key="1">
    <citation type="submission" date="2018-05" db="EMBL/GenBank/DDBJ databases">
        <title>Genomic Encyclopedia of Type Strains, Phase IV (KMG-IV): sequencing the most valuable type-strain genomes for metagenomic binning, comparative biology and taxonomic classification.</title>
        <authorList>
            <person name="Goeker M."/>
        </authorList>
    </citation>
    <scope>NUCLEOTIDE SEQUENCE [LARGE SCALE GENOMIC DNA]</scope>
    <source>
        <strain evidence="9 10">DSM 28816</strain>
    </source>
</reference>
<evidence type="ECO:0000313" key="10">
    <source>
        <dbReference type="Proteomes" id="UP000247523"/>
    </source>
</evidence>
<dbReference type="GO" id="GO:0055085">
    <property type="term" value="P:transmembrane transport"/>
    <property type="evidence" value="ECO:0007669"/>
    <property type="project" value="InterPro"/>
</dbReference>
<comment type="similarity">
    <text evidence="7">Belongs to the binding-protein-dependent transport system permease family.</text>
</comment>
<evidence type="ECO:0000256" key="1">
    <source>
        <dbReference type="ARBA" id="ARBA00004651"/>
    </source>
</evidence>
<keyword evidence="5 7" id="KW-1133">Transmembrane helix</keyword>
<dbReference type="InterPro" id="IPR050809">
    <property type="entry name" value="UgpAE/MalFG_permease"/>
</dbReference>
<sequence>MQNILSLQTKESEKVKKKKNVQGKIMFLYIVPFLILSFAFSYFPLHGWAYAFFDYRPPLKLSQCDFVGMQWFKMLFSNKTQVSQLLKVMINTFAMSGLTLATSFLPVIFAIFLSEIKCKWFKNFVQTFTTVPNFISWVMVYSVAYSLFTNTGMVNTILMNLGVISTPLKFLDGDSHTWLSMLVWYTWKGLGWGSIMYLAAIAGVDQELYDAAKVDGANRFKLMRYITLPALMPTFFVLLMLAVANFLNNGLDQYYVFQNSFNKAHIQVLDLYVYNIGMTGKSPSLATAIGMLKSIVSVTLLFIVNHVSKRVRGETII</sequence>
<proteinExistence type="inferred from homology"/>
<dbReference type="PROSITE" id="PS50928">
    <property type="entry name" value="ABC_TM1"/>
    <property type="match status" value="1"/>
</dbReference>
<dbReference type="RefSeq" id="WP_110291292.1">
    <property type="nucleotide sequence ID" value="NZ_QICS01000007.1"/>
</dbReference>
<dbReference type="CDD" id="cd06261">
    <property type="entry name" value="TM_PBP2"/>
    <property type="match status" value="1"/>
</dbReference>
<feature type="transmembrane region" description="Helical" evidence="7">
    <location>
        <begin position="134"/>
        <end position="164"/>
    </location>
</feature>
<dbReference type="PANTHER" id="PTHR43227:SF11">
    <property type="entry name" value="BLL4140 PROTEIN"/>
    <property type="match status" value="1"/>
</dbReference>
<dbReference type="Gene3D" id="1.10.3720.10">
    <property type="entry name" value="MetI-like"/>
    <property type="match status" value="1"/>
</dbReference>
<organism evidence="9 10">
    <name type="scientific">Lachnotalea glycerini</name>
    <dbReference type="NCBI Taxonomy" id="1763509"/>
    <lineage>
        <taxon>Bacteria</taxon>
        <taxon>Bacillati</taxon>
        <taxon>Bacillota</taxon>
        <taxon>Clostridia</taxon>
        <taxon>Lachnospirales</taxon>
        <taxon>Lachnospiraceae</taxon>
        <taxon>Lachnotalea</taxon>
    </lineage>
</organism>
<dbReference type="GO" id="GO:0005886">
    <property type="term" value="C:plasma membrane"/>
    <property type="evidence" value="ECO:0007669"/>
    <property type="project" value="UniProtKB-SubCell"/>
</dbReference>
<comment type="caution">
    <text evidence="9">The sequence shown here is derived from an EMBL/GenBank/DDBJ whole genome shotgun (WGS) entry which is preliminary data.</text>
</comment>
<feature type="transmembrane region" description="Helical" evidence="7">
    <location>
        <begin position="285"/>
        <end position="304"/>
    </location>
</feature>
<accession>A0A318EQ12</accession>
<keyword evidence="3" id="KW-1003">Cell membrane</keyword>